<dbReference type="InterPro" id="IPR005017">
    <property type="entry name" value="OMPP1/FadL/TodX"/>
</dbReference>
<accession>A0A5M8IBQ7</accession>
<dbReference type="Gene3D" id="2.40.160.60">
    <property type="entry name" value="Outer membrane protein transport protein (OMPP1/FadL/TodX)"/>
    <property type="match status" value="1"/>
</dbReference>
<keyword evidence="3" id="KW-1134">Transmembrane beta strand</keyword>
<dbReference type="RefSeq" id="WP_151418999.1">
    <property type="nucleotide sequence ID" value="NZ_VMRG01000001.1"/>
</dbReference>
<evidence type="ECO:0000313" key="10">
    <source>
        <dbReference type="Proteomes" id="UP000327458"/>
    </source>
</evidence>
<keyword evidence="4" id="KW-0812">Transmembrane</keyword>
<dbReference type="EMBL" id="VMRG01000001">
    <property type="protein sequence ID" value="KAA6231694.1"/>
    <property type="molecule type" value="Genomic_DNA"/>
</dbReference>
<dbReference type="PANTHER" id="PTHR35093">
    <property type="entry name" value="OUTER MEMBRANE PROTEIN NMB0088-RELATED"/>
    <property type="match status" value="1"/>
</dbReference>
<evidence type="ECO:0000256" key="2">
    <source>
        <dbReference type="ARBA" id="ARBA00008163"/>
    </source>
</evidence>
<dbReference type="Pfam" id="PF03349">
    <property type="entry name" value="Toluene_X"/>
    <property type="match status" value="1"/>
</dbReference>
<evidence type="ECO:0000256" key="3">
    <source>
        <dbReference type="ARBA" id="ARBA00022452"/>
    </source>
</evidence>
<gene>
    <name evidence="9" type="ORF">FP507_00145</name>
</gene>
<feature type="signal peptide" evidence="8">
    <location>
        <begin position="1"/>
        <end position="23"/>
    </location>
</feature>
<evidence type="ECO:0000256" key="1">
    <source>
        <dbReference type="ARBA" id="ARBA00004571"/>
    </source>
</evidence>
<proteinExistence type="inferred from homology"/>
<reference evidence="9 10" key="1">
    <citation type="submission" date="2019-07" db="EMBL/GenBank/DDBJ databases">
        <title>Draft genome Sequence of Chlorobium phaeovibrioides sp. strain PhvTcv-s14, from the Phylum Chlorobi.</title>
        <authorList>
            <person name="Babenko V."/>
            <person name="Boldyreva D."/>
            <person name="Kanygina A."/>
            <person name="Selezneva O."/>
            <person name="Akopiyan T."/>
            <person name="Lunina O."/>
        </authorList>
    </citation>
    <scope>NUCLEOTIDE SEQUENCE [LARGE SCALE GENOMIC DNA]</scope>
    <source>
        <strain evidence="9 10">GrTcv12</strain>
    </source>
</reference>
<name>A0A5M8IBQ7_CHLPH</name>
<evidence type="ECO:0000256" key="8">
    <source>
        <dbReference type="SAM" id="SignalP"/>
    </source>
</evidence>
<evidence type="ECO:0000256" key="4">
    <source>
        <dbReference type="ARBA" id="ARBA00022692"/>
    </source>
</evidence>
<evidence type="ECO:0000313" key="9">
    <source>
        <dbReference type="EMBL" id="KAA6231694.1"/>
    </source>
</evidence>
<organism evidence="9 10">
    <name type="scientific">Chlorobium phaeovibrioides</name>
    <dbReference type="NCBI Taxonomy" id="1094"/>
    <lineage>
        <taxon>Bacteria</taxon>
        <taxon>Pseudomonadati</taxon>
        <taxon>Chlorobiota</taxon>
        <taxon>Chlorobiia</taxon>
        <taxon>Chlorobiales</taxon>
        <taxon>Chlorobiaceae</taxon>
        <taxon>Chlorobium/Pelodictyon group</taxon>
        <taxon>Chlorobium</taxon>
    </lineage>
</organism>
<sequence length="462" mass="49645">MLRKTLSGAVIALSLTGASTALATNGMNLEGYGAKSHAMGGTGMAYDTGNSAVMNNPATLGMMKEGTEEIGIGIRGLHPEVQSDYGAMSDHSSATAFYMPSLSYIRKDGDITWGAALLSQGGMGTDYGNDSPLFQGGYTSAALRSGQIEENQTALSGKDIRSEVGVGRLMFPISYNLTDNTTIGASADFVWASMDLQMDMDGMHFGMMETGGSMLPTVMADTLDYVRYDFSNGTPFIGKAVGYGTGFKLGFTHKVSKLLTIGGTYHSQTMMSDLESSNAKLTVVNTDGTQDVSGKIKVNDFEWPATFAAGLALRPTDKLMVAADVKFVDWSTVMDKFSTSFIADNTGDNGDYAGETLDMSMKQDWKDQTVYSVGVEYKATDRLALRGGASFSTNPVPDEYLHPLFPAIIKNHYTCGFGYRLTDDARMGMAYSWAPKVTETNGEGMVISHSQSNWSLNFVHNL</sequence>
<feature type="chain" id="PRO_5024342087" evidence="8">
    <location>
        <begin position="24"/>
        <end position="462"/>
    </location>
</feature>
<dbReference type="GO" id="GO:0015483">
    <property type="term" value="F:long-chain fatty acid transporting porin activity"/>
    <property type="evidence" value="ECO:0007669"/>
    <property type="project" value="TreeGrafter"/>
</dbReference>
<protein>
    <submittedName>
        <fullName evidence="9">Aromatic hydrocarbon degradation protein</fullName>
    </submittedName>
</protein>
<comment type="subcellular location">
    <subcellularLocation>
        <location evidence="1">Cell outer membrane</location>
        <topology evidence="1">Multi-pass membrane protein</topology>
    </subcellularLocation>
</comment>
<keyword evidence="5 8" id="KW-0732">Signal</keyword>
<evidence type="ECO:0000256" key="7">
    <source>
        <dbReference type="ARBA" id="ARBA00023237"/>
    </source>
</evidence>
<evidence type="ECO:0000256" key="5">
    <source>
        <dbReference type="ARBA" id="ARBA00022729"/>
    </source>
</evidence>
<comment type="caution">
    <text evidence="9">The sequence shown here is derived from an EMBL/GenBank/DDBJ whole genome shotgun (WGS) entry which is preliminary data.</text>
</comment>
<dbReference type="GO" id="GO:0009279">
    <property type="term" value="C:cell outer membrane"/>
    <property type="evidence" value="ECO:0007669"/>
    <property type="project" value="UniProtKB-SubCell"/>
</dbReference>
<keyword evidence="7" id="KW-0998">Cell outer membrane</keyword>
<dbReference type="SUPFAM" id="SSF56935">
    <property type="entry name" value="Porins"/>
    <property type="match status" value="1"/>
</dbReference>
<dbReference type="AlphaFoldDB" id="A0A5M8IBQ7"/>
<comment type="similarity">
    <text evidence="2">Belongs to the OmpP1/FadL family.</text>
</comment>
<evidence type="ECO:0000256" key="6">
    <source>
        <dbReference type="ARBA" id="ARBA00023136"/>
    </source>
</evidence>
<keyword evidence="6" id="KW-0472">Membrane</keyword>
<dbReference type="PANTHER" id="PTHR35093:SF8">
    <property type="entry name" value="OUTER MEMBRANE PROTEIN NMB0088-RELATED"/>
    <property type="match status" value="1"/>
</dbReference>
<dbReference type="Proteomes" id="UP000327458">
    <property type="component" value="Unassembled WGS sequence"/>
</dbReference>